<feature type="compositionally biased region" description="Polar residues" evidence="1">
    <location>
        <begin position="179"/>
        <end position="198"/>
    </location>
</feature>
<name>A0A2H0V353_9BACT</name>
<accession>A0A2H0V353</accession>
<sequence>MSLQDLPKPGSKFRAKIFSEKMKRATRYGELKSLSDNIDPIVETIREYQSAVRRKGGLNSLQRRSALGKIKKKSSEQGIAVTAPDVRGIKKILEHFNPKNKNTTAGLADKYSSSAKADKGLDLFKFRREEKKPPVARYLRALDRSYEDEKNNSSTGVSIESIRNKGGASRLRVDISKGGSRQSGINPLTGGTTSSKQANGHDFSGRLDVNPLSGGTTRPVGGGLNQPSAPTPPKLPPKLAI</sequence>
<comment type="caution">
    <text evidence="2">The sequence shown here is derived from an EMBL/GenBank/DDBJ whole genome shotgun (WGS) entry which is preliminary data.</text>
</comment>
<gene>
    <name evidence="2" type="ORF">COT99_00295</name>
</gene>
<reference evidence="3" key="1">
    <citation type="submission" date="2017-09" db="EMBL/GenBank/DDBJ databases">
        <title>Depth-based differentiation of microbial function through sediment-hosted aquifers and enrichment of novel symbionts in the deep terrestrial subsurface.</title>
        <authorList>
            <person name="Probst A.J."/>
            <person name="Ladd B."/>
            <person name="Jarett J.K."/>
            <person name="Geller-Mcgrath D.E."/>
            <person name="Sieber C.M.K."/>
            <person name="Emerson J.B."/>
            <person name="Anantharaman K."/>
            <person name="Thomas B.C."/>
            <person name="Malmstrom R."/>
            <person name="Stieglmeier M."/>
            <person name="Klingl A."/>
            <person name="Woyke T."/>
            <person name="Ryan C.M."/>
            <person name="Banfield J.F."/>
        </authorList>
    </citation>
    <scope>NUCLEOTIDE SEQUENCE [LARGE SCALE GENOMIC DNA]</scope>
</reference>
<feature type="region of interest" description="Disordered" evidence="1">
    <location>
        <begin position="146"/>
        <end position="241"/>
    </location>
</feature>
<evidence type="ECO:0000256" key="1">
    <source>
        <dbReference type="SAM" id="MobiDB-lite"/>
    </source>
</evidence>
<evidence type="ECO:0000313" key="3">
    <source>
        <dbReference type="Proteomes" id="UP000228626"/>
    </source>
</evidence>
<evidence type="ECO:0000313" key="2">
    <source>
        <dbReference type="EMBL" id="PIR93495.1"/>
    </source>
</evidence>
<dbReference type="AlphaFoldDB" id="A0A2H0V353"/>
<protein>
    <submittedName>
        <fullName evidence="2">Uncharacterized protein</fullName>
    </submittedName>
</protein>
<proteinExistence type="predicted"/>
<organism evidence="2 3">
    <name type="scientific">Candidatus Falkowbacteria bacterium CG10_big_fil_rev_8_21_14_0_10_43_10</name>
    <dbReference type="NCBI Taxonomy" id="1974567"/>
    <lineage>
        <taxon>Bacteria</taxon>
        <taxon>Candidatus Falkowiibacteriota</taxon>
    </lineage>
</organism>
<dbReference type="Proteomes" id="UP000228626">
    <property type="component" value="Unassembled WGS sequence"/>
</dbReference>
<feature type="compositionally biased region" description="Pro residues" evidence="1">
    <location>
        <begin position="229"/>
        <end position="241"/>
    </location>
</feature>
<dbReference type="EMBL" id="PFAR01000005">
    <property type="protein sequence ID" value="PIR93495.1"/>
    <property type="molecule type" value="Genomic_DNA"/>
</dbReference>